<dbReference type="HOGENOM" id="CLU_1227814_0_0_6"/>
<gene>
    <name evidence="1" type="ORF">AWOD_I_0958</name>
</gene>
<dbReference type="GeneID" id="28540526"/>
<dbReference type="PATRIC" id="fig|80852.17.peg.972"/>
<dbReference type="EMBL" id="LN554846">
    <property type="protein sequence ID" value="CED71051.1"/>
    <property type="molecule type" value="Genomic_DNA"/>
</dbReference>
<dbReference type="AlphaFoldDB" id="A0A090IK73"/>
<evidence type="ECO:0000313" key="2">
    <source>
        <dbReference type="Proteomes" id="UP000032427"/>
    </source>
</evidence>
<sequence length="225" mass="25776">MKMKLYRGICVKESDFERVKQDILTNGINHLYSESRFQNQLDFIDQSEVALLKNKNAVSESDIQNVVCSHYIFATGDKYGADFYSRRSAVEGDVGLVVEFEVSLDQLMIDGNDYFNKLPIWKPQSQDDLMLAKMIYGEEIEHYVNKIRSTSPKFDFDIWLRLARQDTKLIIAHHQNTKVCLKAGHLGNYHSAFIVRSPVSACKVTNVSRVENFVPKNSVPLATFN</sequence>
<accession>A0A090IK73</accession>
<proteinExistence type="predicted"/>
<dbReference type="STRING" id="80852.AWOD_I_0958"/>
<reference evidence="2" key="1">
    <citation type="submission" date="2014-09" db="EMBL/GenBank/DDBJ databases">
        <authorList>
            <person name="Hjerde E."/>
        </authorList>
    </citation>
    <scope>NUCLEOTIDE SEQUENCE [LARGE SCALE GENOMIC DNA]</scope>
    <source>
        <strain evidence="2">06/09/139</strain>
    </source>
</reference>
<evidence type="ECO:0000313" key="1">
    <source>
        <dbReference type="EMBL" id="CED71051.1"/>
    </source>
</evidence>
<dbReference type="KEGG" id="awd:AWOD_I_0958"/>
<keyword evidence="2" id="KW-1185">Reference proteome</keyword>
<organism evidence="1 2">
    <name type="scientific">Aliivibrio wodanis</name>
    <dbReference type="NCBI Taxonomy" id="80852"/>
    <lineage>
        <taxon>Bacteria</taxon>
        <taxon>Pseudomonadati</taxon>
        <taxon>Pseudomonadota</taxon>
        <taxon>Gammaproteobacteria</taxon>
        <taxon>Vibrionales</taxon>
        <taxon>Vibrionaceae</taxon>
        <taxon>Aliivibrio</taxon>
    </lineage>
</organism>
<name>A0A090IK73_9GAMM</name>
<dbReference type="Proteomes" id="UP000032427">
    <property type="component" value="Chromosome 1"/>
</dbReference>
<protein>
    <submittedName>
        <fullName evidence="1">Uncharacterized protein</fullName>
    </submittedName>
</protein>